<accession>A0ABQ9H8Y7</accession>
<evidence type="ECO:0000256" key="1">
    <source>
        <dbReference type="SAM" id="MobiDB-lite"/>
    </source>
</evidence>
<evidence type="ECO:0000313" key="2">
    <source>
        <dbReference type="EMBL" id="KAJ8880758.1"/>
    </source>
</evidence>
<protein>
    <submittedName>
        <fullName evidence="2">Uncharacterized protein</fullName>
    </submittedName>
</protein>
<evidence type="ECO:0000313" key="3">
    <source>
        <dbReference type="Proteomes" id="UP001159363"/>
    </source>
</evidence>
<feature type="compositionally biased region" description="Basic residues" evidence="1">
    <location>
        <begin position="874"/>
        <end position="887"/>
    </location>
</feature>
<dbReference type="Proteomes" id="UP001159363">
    <property type="component" value="Chromosome 5"/>
</dbReference>
<organism evidence="2 3">
    <name type="scientific">Dryococelus australis</name>
    <dbReference type="NCBI Taxonomy" id="614101"/>
    <lineage>
        <taxon>Eukaryota</taxon>
        <taxon>Metazoa</taxon>
        <taxon>Ecdysozoa</taxon>
        <taxon>Arthropoda</taxon>
        <taxon>Hexapoda</taxon>
        <taxon>Insecta</taxon>
        <taxon>Pterygota</taxon>
        <taxon>Neoptera</taxon>
        <taxon>Polyneoptera</taxon>
        <taxon>Phasmatodea</taxon>
        <taxon>Verophasmatodea</taxon>
        <taxon>Anareolatae</taxon>
        <taxon>Phasmatidae</taxon>
        <taxon>Eurycanthinae</taxon>
        <taxon>Dryococelus</taxon>
    </lineage>
</organism>
<proteinExistence type="predicted"/>
<name>A0ABQ9H8Y7_9NEOP</name>
<sequence length="993" mass="110368">MTNRYLRGSNHHSHPCANTAARYFADDPRGHKPRSPLSCVRFLFAATKPSQDVEMEEHGLKGFMKLRVQAQEVRERYGRQLHARLAPLCSYAQGVQCFCSDAKLDLNTARLVRRSKEALGVRVSAARIAPSLILGDFLIFLEMSLWLDDFSVGDFDPSMAYPVSFLSVIEIESGLVYASGIGTASHVGGKFVLLNCALARVHVMSHPMAGEEVTPELNAACMREQELSPAGRGTRDPRVNPPVSGIVRHDSHMRKEHVRGRKLKLTNDLGTLGRRAMTPEGQVHQSAVRPWSADQLLWTRPKGHFAVHCAKTRERPAPPSVSGGATHLNTAPLMHHPSFLDLSFHVFGLDVSLTARSLEMVQVAQGEGLGKESAIGFVRDPSQHLHGVLSENHVNRNQDWRAGNRTRVLPNASHHCATSLALDGSHMLFGRHRRERRGGRWHQQLHLVVLSRHCSTVIRRLNKASHISLENLPADGNVFLVSHTKLSPKSSPDRLGGDWLAINPKRPLGDRADDKKTAPEDSRNWTRAEVRSCSPFNCFSFLSRVVAFGNPTFNWTCGTLGIVAAVLRGRGYVQPPDGGLRQTHSRRQILLGRRLTSGPARTDSLWMGSSGGVRRAGHLEWMTQPRYTLDTLSSGELPASCFLPLVACTLSLSCFRQLQRESLTDMILVKYRNKGIDSEIPAIERKVSILVSYQKYRNIPNRRFRSFKKFCLVPLQCRNSRVRLPNEAVFPLLRSAGAIRDALQVRHRLYAQGSELACSVLVLRANRVRFPAGSLPDFCTWELCRAIPLVGGFSRGFPISPFLAFQLRSKLGSLYPLLRRNCLSTSTSPMLVMLFAGIGCSRPSVLSLGRNNQANRDVTTMASRPREAEDGRRKSLGRHGANGRRGARNNLARQRLLARRRKTRPAVKSASGPLLIEARYRRQDCTPVHCFARRGDERIDAHVSVVPIAPTLLGIRRAKFLPGGHLKGAACLDVFSTFEEGKRGTDDDIDTRG</sequence>
<feature type="region of interest" description="Disordered" evidence="1">
    <location>
        <begin position="227"/>
        <end position="246"/>
    </location>
</feature>
<feature type="region of interest" description="Disordered" evidence="1">
    <location>
        <begin position="851"/>
        <end position="892"/>
    </location>
</feature>
<feature type="compositionally biased region" description="Polar residues" evidence="1">
    <location>
        <begin position="851"/>
        <end position="862"/>
    </location>
</feature>
<keyword evidence="3" id="KW-1185">Reference proteome</keyword>
<dbReference type="EMBL" id="JARBHB010000006">
    <property type="protein sequence ID" value="KAJ8880758.1"/>
    <property type="molecule type" value="Genomic_DNA"/>
</dbReference>
<feature type="region of interest" description="Disordered" evidence="1">
    <location>
        <begin position="504"/>
        <end position="524"/>
    </location>
</feature>
<gene>
    <name evidence="2" type="ORF">PR048_017228</name>
</gene>
<feature type="compositionally biased region" description="Basic and acidic residues" evidence="1">
    <location>
        <begin position="507"/>
        <end position="524"/>
    </location>
</feature>
<feature type="compositionally biased region" description="Basic and acidic residues" evidence="1">
    <location>
        <begin position="864"/>
        <end position="873"/>
    </location>
</feature>
<comment type="caution">
    <text evidence="2">The sequence shown here is derived from an EMBL/GenBank/DDBJ whole genome shotgun (WGS) entry which is preliminary data.</text>
</comment>
<reference evidence="2 3" key="1">
    <citation type="submission" date="2023-02" db="EMBL/GenBank/DDBJ databases">
        <title>LHISI_Scaffold_Assembly.</title>
        <authorList>
            <person name="Stuart O.P."/>
            <person name="Cleave R."/>
            <person name="Magrath M.J.L."/>
            <person name="Mikheyev A.S."/>
        </authorList>
    </citation>
    <scope>NUCLEOTIDE SEQUENCE [LARGE SCALE GENOMIC DNA]</scope>
    <source>
        <strain evidence="2">Daus_M_001</strain>
        <tissue evidence="2">Leg muscle</tissue>
    </source>
</reference>